<name>A0A1A9RUT5_9NEIS</name>
<evidence type="ECO:0000313" key="6">
    <source>
        <dbReference type="Proteomes" id="UP000077885"/>
    </source>
</evidence>
<gene>
    <name evidence="5" type="ORF">A7P95_09285</name>
</gene>
<organism evidence="5 6">
    <name type="scientific">Eikenella longinqua</name>
    <dbReference type="NCBI Taxonomy" id="1795827"/>
    <lineage>
        <taxon>Bacteria</taxon>
        <taxon>Pseudomonadati</taxon>
        <taxon>Pseudomonadota</taxon>
        <taxon>Betaproteobacteria</taxon>
        <taxon>Neisseriales</taxon>
        <taxon>Neisseriaceae</taxon>
        <taxon>Eikenella</taxon>
    </lineage>
</organism>
<dbReference type="OrthoDB" id="5673741at2"/>
<dbReference type="Pfam" id="PF01298">
    <property type="entry name" value="TbpB_B_D"/>
    <property type="match status" value="1"/>
</dbReference>
<dbReference type="InterPro" id="IPR001677">
    <property type="entry name" value="TbpB_B_D"/>
</dbReference>
<dbReference type="STRING" id="1795827.A7P95_09285"/>
<dbReference type="Proteomes" id="UP000077885">
    <property type="component" value="Unassembled WGS sequence"/>
</dbReference>
<keyword evidence="3" id="KW-0732">Signal</keyword>
<feature type="chain" id="PRO_5008396154" description="Transferrin-binding protein B C-lobe/N-lobe beta-barrel domain-containing protein" evidence="3">
    <location>
        <begin position="21"/>
        <end position="265"/>
    </location>
</feature>
<dbReference type="GO" id="GO:0009279">
    <property type="term" value="C:cell outer membrane"/>
    <property type="evidence" value="ECO:0007669"/>
    <property type="project" value="UniProtKB-SubCell"/>
</dbReference>
<reference evidence="6" key="1">
    <citation type="submission" date="2016-05" db="EMBL/GenBank/DDBJ databases">
        <title>Draft genome of Corynebacterium afermentans subsp. afermentans LCDC 88199T.</title>
        <authorList>
            <person name="Bernier A.-M."/>
            <person name="Bernard K."/>
        </authorList>
    </citation>
    <scope>NUCLEOTIDE SEQUENCE [LARGE SCALE GENOMIC DNA]</scope>
    <source>
        <strain evidence="6">NML02-A-017</strain>
    </source>
</reference>
<accession>A0A1A9RUT5</accession>
<sequence length="265" mass="26950">MKTSTLLALTLAAFGLSACAGGSSGSILGDGSHNPSPNPNPNPQPNPQPDPVVSRTNHRLQITPGSYAFIAANAQQFADSGRINQLIVEGKTIDIIPDGITAGTTYSEPPTPSRERAVGSSSLSYTRFGYVRDNTANGYMVAQGETATDMPTTGSAVYNGYAVLAKVGGSGLSTGSSRFDVNFDGAQPGISGIINVDSDTITLGDFGRGQIAGSNFSGTGSGTGSGPVSFQGSFYGPNAAELGGVFHKQGEYSGAFGAAKQPQQP</sequence>
<feature type="signal peptide" evidence="3">
    <location>
        <begin position="1"/>
        <end position="20"/>
    </location>
</feature>
<evidence type="ECO:0000259" key="4">
    <source>
        <dbReference type="Pfam" id="PF01298"/>
    </source>
</evidence>
<feature type="region of interest" description="Disordered" evidence="2">
    <location>
        <begin position="27"/>
        <end position="55"/>
    </location>
</feature>
<dbReference type="SUPFAM" id="SSF56925">
    <property type="entry name" value="OMPA-like"/>
    <property type="match status" value="1"/>
</dbReference>
<protein>
    <recommendedName>
        <fullName evidence="4">Transferrin-binding protein B C-lobe/N-lobe beta-barrel domain-containing protein</fullName>
    </recommendedName>
</protein>
<keyword evidence="6" id="KW-1185">Reference proteome</keyword>
<dbReference type="InterPro" id="IPR011250">
    <property type="entry name" value="OMP/PagP_B-barrel"/>
</dbReference>
<comment type="caution">
    <text evidence="5">The sequence shown here is derived from an EMBL/GenBank/DDBJ whole genome shotgun (WGS) entry which is preliminary data.</text>
</comment>
<dbReference type="Gene3D" id="2.40.160.90">
    <property type="match status" value="1"/>
</dbReference>
<evidence type="ECO:0000256" key="3">
    <source>
        <dbReference type="SAM" id="SignalP"/>
    </source>
</evidence>
<feature type="domain" description="Transferrin-binding protein B C-lobe/N-lobe beta-barrel" evidence="4">
    <location>
        <begin position="150"/>
        <end position="260"/>
    </location>
</feature>
<dbReference type="RefSeq" id="WP_067594412.1">
    <property type="nucleotide sequence ID" value="NZ_LXSL01000030.1"/>
</dbReference>
<dbReference type="AlphaFoldDB" id="A0A1A9RUT5"/>
<evidence type="ECO:0000256" key="2">
    <source>
        <dbReference type="SAM" id="MobiDB-lite"/>
    </source>
</evidence>
<dbReference type="EMBL" id="LXSL01000030">
    <property type="protein sequence ID" value="OAM26370.1"/>
    <property type="molecule type" value="Genomic_DNA"/>
</dbReference>
<proteinExistence type="predicted"/>
<dbReference type="PROSITE" id="PS51257">
    <property type="entry name" value="PROKAR_LIPOPROTEIN"/>
    <property type="match status" value="1"/>
</dbReference>
<feature type="compositionally biased region" description="Pro residues" evidence="2">
    <location>
        <begin position="36"/>
        <end position="50"/>
    </location>
</feature>
<evidence type="ECO:0000256" key="1">
    <source>
        <dbReference type="ARBA" id="ARBA00004442"/>
    </source>
</evidence>
<comment type="subcellular location">
    <subcellularLocation>
        <location evidence="1">Cell outer membrane</location>
    </subcellularLocation>
</comment>
<evidence type="ECO:0000313" key="5">
    <source>
        <dbReference type="EMBL" id="OAM26370.1"/>
    </source>
</evidence>